<dbReference type="RefSeq" id="WP_228847757.1">
    <property type="nucleotide sequence ID" value="NZ_JADCKQ010000002.1"/>
</dbReference>
<name>A0A8J7IDR0_9RHOB</name>
<dbReference type="PANTHER" id="PTHR43190:SF3">
    <property type="entry name" value="N-ACETYL-D-GLUCOSAMINE KINASE"/>
    <property type="match status" value="1"/>
</dbReference>
<dbReference type="AlphaFoldDB" id="A0A8J7IDR0"/>
<protein>
    <submittedName>
        <fullName evidence="2">ATPase</fullName>
    </submittedName>
</protein>
<dbReference type="CDD" id="cd24082">
    <property type="entry name" value="ASKHA_NBD_GspK-like"/>
    <property type="match status" value="1"/>
</dbReference>
<dbReference type="InterPro" id="IPR002731">
    <property type="entry name" value="ATPase_BadF"/>
</dbReference>
<keyword evidence="3" id="KW-1185">Reference proteome</keyword>
<organism evidence="2 3">
    <name type="scientific">Halocynthiibacter styelae</name>
    <dbReference type="NCBI Taxonomy" id="2761955"/>
    <lineage>
        <taxon>Bacteria</taxon>
        <taxon>Pseudomonadati</taxon>
        <taxon>Pseudomonadota</taxon>
        <taxon>Alphaproteobacteria</taxon>
        <taxon>Rhodobacterales</taxon>
        <taxon>Paracoccaceae</taxon>
        <taxon>Halocynthiibacter</taxon>
    </lineage>
</organism>
<evidence type="ECO:0000313" key="3">
    <source>
        <dbReference type="Proteomes" id="UP000640583"/>
    </source>
</evidence>
<dbReference type="EMBL" id="JADCKQ010000002">
    <property type="protein sequence ID" value="MBI1492867.1"/>
    <property type="molecule type" value="Genomic_DNA"/>
</dbReference>
<proteinExistence type="predicted"/>
<evidence type="ECO:0000259" key="1">
    <source>
        <dbReference type="Pfam" id="PF01869"/>
    </source>
</evidence>
<evidence type="ECO:0000313" key="2">
    <source>
        <dbReference type="EMBL" id="MBI1492867.1"/>
    </source>
</evidence>
<accession>A0A8J7IDR0</accession>
<reference evidence="2" key="1">
    <citation type="submission" date="2020-10" db="EMBL/GenBank/DDBJ databases">
        <title>Paenihalocynthiibacter styelae gen. nov., sp. nov., isolated from stalked sea squirt Styela clava.</title>
        <authorList>
            <person name="Kim Y.-O."/>
            <person name="Yoon J.-H."/>
        </authorList>
    </citation>
    <scope>NUCLEOTIDE SEQUENCE</scope>
    <source>
        <strain evidence="2">MYP1-1</strain>
    </source>
</reference>
<dbReference type="Pfam" id="PF01869">
    <property type="entry name" value="BcrAD_BadFG"/>
    <property type="match status" value="1"/>
</dbReference>
<dbReference type="Proteomes" id="UP000640583">
    <property type="component" value="Unassembled WGS sequence"/>
</dbReference>
<dbReference type="InterPro" id="IPR052519">
    <property type="entry name" value="Euk-type_GlcNAc_Kinase"/>
</dbReference>
<sequence length="290" mass="30279">MIDKDTYLIGVDGGGTGCRALLVNSEMQELSRGTGGPANVSVNFADSIANVMGAVQQTIDAAGLTDLPDTRFHLHLGLAGVLSEDMVQRVTDACAWPNVTVTDDRAAAVAGALGPDDGSLLVIGTGTIIASRKAGNLRVASGWGFRVGDQGSGAWLGRRLLEETLHAHDGIRAQTDLTREILTQFNNRADEITMFSMQAGQRDYADLAPRLTQALQAGDPVARELMNEGADQLLAGLRATGFEPGDTLCIAGGIGPYIRDCLPGDVTAGLRDVLGSPLDGAVLLAQDAVR</sequence>
<dbReference type="SUPFAM" id="SSF53067">
    <property type="entry name" value="Actin-like ATPase domain"/>
    <property type="match status" value="2"/>
</dbReference>
<feature type="domain" description="ATPase BadF/BadG/BcrA/BcrD type" evidence="1">
    <location>
        <begin position="9"/>
        <end position="253"/>
    </location>
</feature>
<dbReference type="Gene3D" id="3.30.420.40">
    <property type="match status" value="2"/>
</dbReference>
<dbReference type="InterPro" id="IPR043129">
    <property type="entry name" value="ATPase_NBD"/>
</dbReference>
<gene>
    <name evidence="2" type="ORF">H1D41_04385</name>
</gene>
<dbReference type="PANTHER" id="PTHR43190">
    <property type="entry name" value="N-ACETYL-D-GLUCOSAMINE KINASE"/>
    <property type="match status" value="1"/>
</dbReference>
<comment type="caution">
    <text evidence="2">The sequence shown here is derived from an EMBL/GenBank/DDBJ whole genome shotgun (WGS) entry which is preliminary data.</text>
</comment>